<dbReference type="Gene3D" id="2.30.33.40">
    <property type="entry name" value="GroES chaperonin"/>
    <property type="match status" value="1"/>
</dbReference>
<dbReference type="EMBL" id="MDYQ01000539">
    <property type="protein sequence ID" value="PRP73844.1"/>
    <property type="molecule type" value="Genomic_DNA"/>
</dbReference>
<dbReference type="PANTHER" id="PTHR10772">
    <property type="entry name" value="10 KDA HEAT SHOCK PROTEIN"/>
    <property type="match status" value="1"/>
</dbReference>
<dbReference type="SUPFAM" id="SSF50129">
    <property type="entry name" value="GroES-like"/>
    <property type="match status" value="1"/>
</dbReference>
<dbReference type="InterPro" id="IPR020818">
    <property type="entry name" value="Chaperonin_GroES"/>
</dbReference>
<evidence type="ECO:0000256" key="6">
    <source>
        <dbReference type="RuleBase" id="RU003479"/>
    </source>
</evidence>
<dbReference type="AlphaFoldDB" id="A0A2P6MQ61"/>
<dbReference type="FunFam" id="2.30.33.40:FF:000001">
    <property type="entry name" value="10 kDa chaperonin"/>
    <property type="match status" value="1"/>
</dbReference>
<dbReference type="PROSITE" id="PS00681">
    <property type="entry name" value="CHAPERONINS_CPN10"/>
    <property type="match status" value="1"/>
</dbReference>
<dbReference type="SMART" id="SM00883">
    <property type="entry name" value="Cpn10"/>
    <property type="match status" value="1"/>
</dbReference>
<keyword evidence="2 6" id="KW-0143">Chaperone</keyword>
<dbReference type="GO" id="GO:0051087">
    <property type="term" value="F:protein-folding chaperone binding"/>
    <property type="evidence" value="ECO:0007669"/>
    <property type="project" value="TreeGrafter"/>
</dbReference>
<evidence type="ECO:0000313" key="7">
    <source>
        <dbReference type="EMBL" id="PRP73844.1"/>
    </source>
</evidence>
<dbReference type="Pfam" id="PF00166">
    <property type="entry name" value="Cpn10"/>
    <property type="match status" value="1"/>
</dbReference>
<evidence type="ECO:0000256" key="1">
    <source>
        <dbReference type="ARBA" id="ARBA00006975"/>
    </source>
</evidence>
<dbReference type="GO" id="GO:0046872">
    <property type="term" value="F:metal ion binding"/>
    <property type="evidence" value="ECO:0007669"/>
    <property type="project" value="TreeGrafter"/>
</dbReference>
<keyword evidence="8" id="KW-1185">Reference proteome</keyword>
<comment type="caution">
    <text evidence="7">The sequence shown here is derived from an EMBL/GenBank/DDBJ whole genome shotgun (WGS) entry which is preliminary data.</text>
</comment>
<dbReference type="InterPro" id="IPR018369">
    <property type="entry name" value="Chaprnonin_Cpn10_CS"/>
</dbReference>
<protein>
    <recommendedName>
        <fullName evidence="4">20 kDa chaperonin, chloroplastic</fullName>
    </recommendedName>
    <alternativeName>
        <fullName evidence="3">Chaperonin 10</fullName>
    </alternativeName>
    <alternativeName>
        <fullName evidence="5">Protein Cpn21</fullName>
    </alternativeName>
</protein>
<evidence type="ECO:0000256" key="4">
    <source>
        <dbReference type="ARBA" id="ARBA00073031"/>
    </source>
</evidence>
<evidence type="ECO:0000256" key="5">
    <source>
        <dbReference type="ARBA" id="ARBA00079398"/>
    </source>
</evidence>
<reference evidence="7 8" key="1">
    <citation type="journal article" date="2018" name="Genome Biol. Evol.">
        <title>Multiple Roots of Fruiting Body Formation in Amoebozoa.</title>
        <authorList>
            <person name="Hillmann F."/>
            <person name="Forbes G."/>
            <person name="Novohradska S."/>
            <person name="Ferling I."/>
            <person name="Riege K."/>
            <person name="Groth M."/>
            <person name="Westermann M."/>
            <person name="Marz M."/>
            <person name="Spaller T."/>
            <person name="Winckler T."/>
            <person name="Schaap P."/>
            <person name="Glockner G."/>
        </authorList>
    </citation>
    <scope>NUCLEOTIDE SEQUENCE [LARGE SCALE GENOMIC DNA]</scope>
    <source>
        <strain evidence="7 8">Jena</strain>
    </source>
</reference>
<dbReference type="CDD" id="cd00320">
    <property type="entry name" value="cpn10"/>
    <property type="match status" value="1"/>
</dbReference>
<dbReference type="STRING" id="1890364.A0A2P6MQ61"/>
<dbReference type="GO" id="GO:0005524">
    <property type="term" value="F:ATP binding"/>
    <property type="evidence" value="ECO:0007669"/>
    <property type="project" value="InterPro"/>
</dbReference>
<dbReference type="InterPro" id="IPR037124">
    <property type="entry name" value="Chaperonin_GroES_sf"/>
</dbReference>
<proteinExistence type="inferred from homology"/>
<dbReference type="GO" id="GO:0044183">
    <property type="term" value="F:protein folding chaperone"/>
    <property type="evidence" value="ECO:0007669"/>
    <property type="project" value="InterPro"/>
</dbReference>
<evidence type="ECO:0000313" key="8">
    <source>
        <dbReference type="Proteomes" id="UP000241769"/>
    </source>
</evidence>
<evidence type="ECO:0000256" key="3">
    <source>
        <dbReference type="ARBA" id="ARBA00031971"/>
    </source>
</evidence>
<comment type="similarity">
    <text evidence="1 6">Belongs to the GroES chaperonin family.</text>
</comment>
<dbReference type="InParanoid" id="A0A2P6MQ61"/>
<dbReference type="InterPro" id="IPR011032">
    <property type="entry name" value="GroES-like_sf"/>
</dbReference>
<dbReference type="GO" id="GO:0005739">
    <property type="term" value="C:mitochondrion"/>
    <property type="evidence" value="ECO:0007669"/>
    <property type="project" value="TreeGrafter"/>
</dbReference>
<dbReference type="Proteomes" id="UP000241769">
    <property type="component" value="Unassembled WGS sequence"/>
</dbReference>
<organism evidence="7 8">
    <name type="scientific">Planoprotostelium fungivorum</name>
    <dbReference type="NCBI Taxonomy" id="1890364"/>
    <lineage>
        <taxon>Eukaryota</taxon>
        <taxon>Amoebozoa</taxon>
        <taxon>Evosea</taxon>
        <taxon>Variosea</taxon>
        <taxon>Cavosteliida</taxon>
        <taxon>Cavosteliaceae</taxon>
        <taxon>Planoprotostelium</taxon>
    </lineage>
</organism>
<gene>
    <name evidence="7" type="ORF">PROFUN_10214</name>
</gene>
<dbReference type="HAMAP" id="MF_00580">
    <property type="entry name" value="CH10"/>
    <property type="match status" value="1"/>
</dbReference>
<name>A0A2P6MQ61_9EUKA</name>
<dbReference type="PRINTS" id="PR00297">
    <property type="entry name" value="CHAPERONIN10"/>
</dbReference>
<evidence type="ECO:0000256" key="2">
    <source>
        <dbReference type="ARBA" id="ARBA00023186"/>
    </source>
</evidence>
<dbReference type="PANTHER" id="PTHR10772:SF0">
    <property type="entry name" value="10 KDA HEAT SHOCK PROTEIN, MITOCHONDRIAL"/>
    <property type="match status" value="1"/>
</dbReference>
<sequence>MAARIRTLKPLFDRVLVQKAQPHKQSLGGIILPDTVQQKVNWGTVVEVGNGRRKDDGSFATMSVKKGDLVMLAGWEQTVKINEQEYNMVREEDILGIVELESNK</sequence>
<dbReference type="GO" id="GO:0051082">
    <property type="term" value="F:unfolded protein binding"/>
    <property type="evidence" value="ECO:0007669"/>
    <property type="project" value="TreeGrafter"/>
</dbReference>
<accession>A0A2P6MQ61</accession>
<dbReference type="FunCoup" id="A0A2P6MQ61">
    <property type="interactions" value="286"/>
</dbReference>
<dbReference type="OrthoDB" id="184876at2759"/>